<dbReference type="EMBL" id="CP045900">
    <property type="protein sequence ID" value="QQP41841.1"/>
    <property type="molecule type" value="Genomic_DNA"/>
</dbReference>
<gene>
    <name evidence="1" type="ORF">FKW44_016319</name>
</gene>
<dbReference type="Proteomes" id="UP000595437">
    <property type="component" value="Chromosome 11"/>
</dbReference>
<keyword evidence="2" id="KW-1185">Reference proteome</keyword>
<proteinExistence type="predicted"/>
<evidence type="ECO:0000313" key="2">
    <source>
        <dbReference type="Proteomes" id="UP000595437"/>
    </source>
</evidence>
<protein>
    <submittedName>
        <fullName evidence="1">Uncharacterized protein</fullName>
    </submittedName>
</protein>
<dbReference type="AlphaFoldDB" id="A0A7T8H2A6"/>
<accession>A0A7T8H2A6</accession>
<organism evidence="1 2">
    <name type="scientific">Caligus rogercresseyi</name>
    <name type="common">Sea louse</name>
    <dbReference type="NCBI Taxonomy" id="217165"/>
    <lineage>
        <taxon>Eukaryota</taxon>
        <taxon>Metazoa</taxon>
        <taxon>Ecdysozoa</taxon>
        <taxon>Arthropoda</taxon>
        <taxon>Crustacea</taxon>
        <taxon>Multicrustacea</taxon>
        <taxon>Hexanauplia</taxon>
        <taxon>Copepoda</taxon>
        <taxon>Siphonostomatoida</taxon>
        <taxon>Caligidae</taxon>
        <taxon>Caligus</taxon>
    </lineage>
</organism>
<name>A0A7T8H2A6_CALRO</name>
<sequence>MEALQTALLTEFFPTTFGEYPEATVQSIEVIEVGGVTNAVEMIGTYYDNQYDDHMLVRAVVIPHPDRPVGITVVSQVSLDVIPVADAATLAATMGARILSSFEFR</sequence>
<evidence type="ECO:0000313" key="1">
    <source>
        <dbReference type="EMBL" id="QQP41841.1"/>
    </source>
</evidence>
<reference evidence="2" key="1">
    <citation type="submission" date="2021-01" db="EMBL/GenBank/DDBJ databases">
        <title>Caligus Genome Assembly.</title>
        <authorList>
            <person name="Gallardo-Escarate C."/>
        </authorList>
    </citation>
    <scope>NUCLEOTIDE SEQUENCE [LARGE SCALE GENOMIC DNA]</scope>
</reference>